<dbReference type="Proteomes" id="UP000077275">
    <property type="component" value="Unassembled WGS sequence"/>
</dbReference>
<evidence type="ECO:0000313" key="1">
    <source>
        <dbReference type="EMBL" id="KZX15458.1"/>
    </source>
</evidence>
<protein>
    <submittedName>
        <fullName evidence="1">Uncharacterized protein</fullName>
    </submittedName>
</protein>
<name>A0A166DCZ3_9EURY</name>
<dbReference type="PATRIC" id="fig|47311.3.peg.1586"/>
<dbReference type="RefSeq" id="WP_281177976.1">
    <property type="nucleotide sequence ID" value="NZ_LWMW01000117.1"/>
</dbReference>
<dbReference type="EMBL" id="LWMW01000117">
    <property type="protein sequence ID" value="KZX15458.1"/>
    <property type="molecule type" value="Genomic_DNA"/>
</dbReference>
<evidence type="ECO:0000313" key="2">
    <source>
        <dbReference type="Proteomes" id="UP000077275"/>
    </source>
</evidence>
<organism evidence="1 2">
    <name type="scientific">Methanobrevibacter cuticularis</name>
    <dbReference type="NCBI Taxonomy" id="47311"/>
    <lineage>
        <taxon>Archaea</taxon>
        <taxon>Methanobacteriati</taxon>
        <taxon>Methanobacteriota</taxon>
        <taxon>Methanomada group</taxon>
        <taxon>Methanobacteria</taxon>
        <taxon>Methanobacteriales</taxon>
        <taxon>Methanobacteriaceae</taxon>
        <taxon>Methanobrevibacter</taxon>
    </lineage>
</organism>
<proteinExistence type="predicted"/>
<comment type="caution">
    <text evidence="1">The sequence shown here is derived from an EMBL/GenBank/DDBJ whole genome shotgun (WGS) entry which is preliminary data.</text>
</comment>
<keyword evidence="2" id="KW-1185">Reference proteome</keyword>
<accession>A0A166DCZ3</accession>
<reference evidence="1 2" key="1">
    <citation type="submission" date="2016-04" db="EMBL/GenBank/DDBJ databases">
        <title>Genome sequence of Methanobrevibacter cuticularis DSM 11139.</title>
        <authorList>
            <person name="Poehlein A."/>
            <person name="Seedorf H."/>
            <person name="Daniel R."/>
        </authorList>
    </citation>
    <scope>NUCLEOTIDE SEQUENCE [LARGE SCALE GENOMIC DNA]</scope>
    <source>
        <strain evidence="1 2">DSM 11139</strain>
    </source>
</reference>
<dbReference type="AlphaFoldDB" id="A0A166DCZ3"/>
<gene>
    <name evidence="1" type="ORF">MBCUT_14530</name>
</gene>
<sequence>MNLKLSITLIGIIFLKKVIAKALSSERKLIKTYNQMKKKKLE</sequence>